<evidence type="ECO:0000313" key="2">
    <source>
        <dbReference type="Proteomes" id="UP000541033"/>
    </source>
</evidence>
<name>A0A7X5R0A3_9MICO</name>
<dbReference type="Proteomes" id="UP000541033">
    <property type="component" value="Unassembled WGS sequence"/>
</dbReference>
<dbReference type="SUPFAM" id="SSF46689">
    <property type="entry name" value="Homeodomain-like"/>
    <property type="match status" value="1"/>
</dbReference>
<dbReference type="RefSeq" id="WP_167148718.1">
    <property type="nucleotide sequence ID" value="NZ_JAAMOX010000001.1"/>
</dbReference>
<comment type="caution">
    <text evidence="1">The sequence shown here is derived from an EMBL/GenBank/DDBJ whole genome shotgun (WGS) entry which is preliminary data.</text>
</comment>
<organism evidence="1 2">
    <name type="scientific">Lysinibacter cavernae</name>
    <dbReference type="NCBI Taxonomy" id="1640652"/>
    <lineage>
        <taxon>Bacteria</taxon>
        <taxon>Bacillati</taxon>
        <taxon>Actinomycetota</taxon>
        <taxon>Actinomycetes</taxon>
        <taxon>Micrococcales</taxon>
        <taxon>Microbacteriaceae</taxon>
        <taxon>Lysinibacter</taxon>
    </lineage>
</organism>
<protein>
    <submittedName>
        <fullName evidence="1">AcrR family transcriptional regulator</fullName>
    </submittedName>
</protein>
<proteinExistence type="predicted"/>
<dbReference type="EMBL" id="JAAMOX010000001">
    <property type="protein sequence ID" value="NIH53254.1"/>
    <property type="molecule type" value="Genomic_DNA"/>
</dbReference>
<gene>
    <name evidence="1" type="ORF">FHX76_001122</name>
</gene>
<reference evidence="1 2" key="1">
    <citation type="submission" date="2020-02" db="EMBL/GenBank/DDBJ databases">
        <title>Sequencing the genomes of 1000 actinobacteria strains.</title>
        <authorList>
            <person name="Klenk H.-P."/>
        </authorList>
    </citation>
    <scope>NUCLEOTIDE SEQUENCE [LARGE SCALE GENOMIC DNA]</scope>
    <source>
        <strain evidence="1 2">DSM 27960</strain>
    </source>
</reference>
<sequence length="203" mass="21997">MARTPLSDEDLLAISLRCAELMHEHDGDAPTKALVEASGFSERTFFRYFPTKAESLRPLFNHGNRRFAAALARRTASSTVTIVDAVADAFSEAFAEDGLVWGRHLMQLVLSSPPLRRVWLETNDDLAELLVPTLAQALGLAHDDGETSLAADQAVLLAVSALRRMALLDEGPQDAAAHVADAFRGAPLLRTAQSSTHQHTNNS</sequence>
<dbReference type="InterPro" id="IPR009057">
    <property type="entry name" value="Homeodomain-like_sf"/>
</dbReference>
<evidence type="ECO:0000313" key="1">
    <source>
        <dbReference type="EMBL" id="NIH53254.1"/>
    </source>
</evidence>
<keyword evidence="2" id="KW-1185">Reference proteome</keyword>
<dbReference type="AlphaFoldDB" id="A0A7X5R0A3"/>
<accession>A0A7X5R0A3</accession>
<dbReference type="Gene3D" id="1.10.357.10">
    <property type="entry name" value="Tetracycline Repressor, domain 2"/>
    <property type="match status" value="1"/>
</dbReference>